<name>A0A7C8RAH9_ORBOL</name>
<evidence type="ECO:0000313" key="3">
    <source>
        <dbReference type="Proteomes" id="UP000474640"/>
    </source>
</evidence>
<gene>
    <name evidence="2" type="ORF">TWF970_001968</name>
</gene>
<dbReference type="Proteomes" id="UP000474640">
    <property type="component" value="Unassembled WGS sequence"/>
</dbReference>
<comment type="caution">
    <text evidence="2">The sequence shown here is derived from an EMBL/GenBank/DDBJ whole genome shotgun (WGS) entry which is preliminary data.</text>
</comment>
<protein>
    <submittedName>
        <fullName evidence="2">Uncharacterized protein</fullName>
    </submittedName>
</protein>
<dbReference type="GO" id="GO:0046921">
    <property type="term" value="F:alpha-(1-&gt;6)-fucosyltransferase activity"/>
    <property type="evidence" value="ECO:0007669"/>
    <property type="project" value="TreeGrafter"/>
</dbReference>
<dbReference type="EMBL" id="JAABOJ010000014">
    <property type="protein sequence ID" value="KAF3282021.1"/>
    <property type="molecule type" value="Genomic_DNA"/>
</dbReference>
<evidence type="ECO:0000313" key="2">
    <source>
        <dbReference type="EMBL" id="KAF3282021.1"/>
    </source>
</evidence>
<sequence>MRFLSLFKKIYRPVDLFEGVCDFTCKMRSRSFLFTISIGAILIVFVSIRTGLLTVEARTNTFKKWEDLTTNEALERVRQQNLHGYQYAAPEETFYENELSERDRDLLAKLAKGSTARDKRTQTIERLYTLDSEDAWNRHIEDLDDEGLPPLTKFTQRYIYEHQHPESCKDKKFIVMESFPNDESFGLGAIVFSISMNLNLALRFNRILIFNPKNGPGRHFIDPSSHELCGNSMECFFEKLSSCSMDDLTPENHILLPARSEIDQDIMNTPAGALPQIFGIALKRMYPMITPDTLKYWWRGQSISYIMRFNARTMAELLRKRRDPALHKALFFDGDDIVDSSTVPFPMPAGSVSMHVRHGDKGIEMELKNFQEYVDAAEEFISQNPVGFKKIAFVSTENPDVFEQAKEHLQKEHEMYKVVDAKARTTSDWSWTWYWSEIPRANIGPEQQLETFGNRTDMTINWFLQLMMAIECDMMIGTRGSGWSRMLDNLRCGWLGKCQQPFLDVGDVQDWVFYGI</sequence>
<keyword evidence="1" id="KW-0812">Transmembrane</keyword>
<dbReference type="PANTHER" id="PTHR13132:SF29">
    <property type="entry name" value="ALPHA-(1,6)-FUCOSYLTRANSFERASE"/>
    <property type="match status" value="1"/>
</dbReference>
<feature type="transmembrane region" description="Helical" evidence="1">
    <location>
        <begin position="32"/>
        <end position="52"/>
    </location>
</feature>
<keyword evidence="1" id="KW-1133">Transmembrane helix</keyword>
<accession>A0A7C8RAH9</accession>
<organism evidence="2 3">
    <name type="scientific">Orbilia oligospora</name>
    <name type="common">Nematode-trapping fungus</name>
    <name type="synonym">Arthrobotrys oligospora</name>
    <dbReference type="NCBI Taxonomy" id="2813651"/>
    <lineage>
        <taxon>Eukaryota</taxon>
        <taxon>Fungi</taxon>
        <taxon>Dikarya</taxon>
        <taxon>Ascomycota</taxon>
        <taxon>Pezizomycotina</taxon>
        <taxon>Orbiliomycetes</taxon>
        <taxon>Orbiliales</taxon>
        <taxon>Orbiliaceae</taxon>
        <taxon>Orbilia</taxon>
    </lineage>
</organism>
<dbReference type="GO" id="GO:0006487">
    <property type="term" value="P:protein N-linked glycosylation"/>
    <property type="evidence" value="ECO:0007669"/>
    <property type="project" value="TreeGrafter"/>
</dbReference>
<dbReference type="Gene3D" id="3.40.50.11350">
    <property type="match status" value="1"/>
</dbReference>
<proteinExistence type="predicted"/>
<dbReference type="AlphaFoldDB" id="A0A7C8RAH9"/>
<evidence type="ECO:0000256" key="1">
    <source>
        <dbReference type="SAM" id="Phobius"/>
    </source>
</evidence>
<reference evidence="2 3" key="1">
    <citation type="submission" date="2020-01" db="EMBL/GenBank/DDBJ databases">
        <authorList>
            <person name="Palmer J.M."/>
        </authorList>
    </citation>
    <scope>NUCLEOTIDE SEQUENCE [LARGE SCALE GENOMIC DNA]</scope>
    <source>
        <strain evidence="2 3">TWF970</strain>
    </source>
</reference>
<dbReference type="PANTHER" id="PTHR13132">
    <property type="entry name" value="ALPHA- 1,6 -FUCOSYLTRANSFERASE"/>
    <property type="match status" value="1"/>
</dbReference>
<dbReference type="OrthoDB" id="2014825at2759"/>
<keyword evidence="1" id="KW-0472">Membrane</keyword>